<dbReference type="AlphaFoldDB" id="A0A101M7E9"/>
<evidence type="ECO:0000313" key="3">
    <source>
        <dbReference type="Proteomes" id="UP000055045"/>
    </source>
</evidence>
<evidence type="ECO:0000256" key="1">
    <source>
        <dbReference type="SAM" id="MobiDB-lite"/>
    </source>
</evidence>
<comment type="caution">
    <text evidence="2">The sequence shown here is derived from an EMBL/GenBank/DDBJ whole genome shotgun (WGS) entry which is preliminary data.</text>
</comment>
<reference evidence="2 3" key="1">
    <citation type="submission" date="2015-10" db="EMBL/GenBank/DDBJ databases">
        <title>Genome sequencing of Penicillium freii.</title>
        <authorList>
            <person name="Nguyen H.D."/>
            <person name="Visagie C.M."/>
            <person name="Seifert K.A."/>
        </authorList>
    </citation>
    <scope>NUCLEOTIDE SEQUENCE [LARGE SCALE GENOMIC DNA]</scope>
    <source>
        <strain evidence="2 3">DAOM 242723</strain>
    </source>
</reference>
<gene>
    <name evidence="2" type="ORF">ACN42_g11872</name>
</gene>
<protein>
    <submittedName>
        <fullName evidence="2">Uncharacterized protein</fullName>
    </submittedName>
</protein>
<evidence type="ECO:0000313" key="2">
    <source>
        <dbReference type="EMBL" id="KUM55411.1"/>
    </source>
</evidence>
<organism evidence="2 3">
    <name type="scientific">Penicillium freii</name>
    <dbReference type="NCBI Taxonomy" id="48697"/>
    <lineage>
        <taxon>Eukaryota</taxon>
        <taxon>Fungi</taxon>
        <taxon>Dikarya</taxon>
        <taxon>Ascomycota</taxon>
        <taxon>Pezizomycotina</taxon>
        <taxon>Eurotiomycetes</taxon>
        <taxon>Eurotiomycetidae</taxon>
        <taxon>Eurotiales</taxon>
        <taxon>Aspergillaceae</taxon>
        <taxon>Penicillium</taxon>
    </lineage>
</organism>
<accession>A0A101M7E9</accession>
<proteinExistence type="predicted"/>
<feature type="region of interest" description="Disordered" evidence="1">
    <location>
        <begin position="1"/>
        <end position="52"/>
    </location>
</feature>
<dbReference type="Proteomes" id="UP000055045">
    <property type="component" value="Unassembled WGS sequence"/>
</dbReference>
<dbReference type="EMBL" id="LLXE01001063">
    <property type="protein sequence ID" value="KUM55411.1"/>
    <property type="molecule type" value="Genomic_DNA"/>
</dbReference>
<feature type="compositionally biased region" description="Basic and acidic residues" evidence="1">
    <location>
        <begin position="15"/>
        <end position="45"/>
    </location>
</feature>
<name>A0A101M7E9_PENFR</name>
<sequence length="78" mass="8872">MQDLRPVSPQWVAEQIRDRTIPNKPNLKEERSEKEGEKRKTEAQRGTDPTRTGCVKTEISINQSIKVQLTCCSLTSCV</sequence>
<keyword evidence="3" id="KW-1185">Reference proteome</keyword>